<evidence type="ECO:0000313" key="2">
    <source>
        <dbReference type="Proteomes" id="UP000182054"/>
    </source>
</evidence>
<protein>
    <recommendedName>
        <fullName evidence="3">NTF2-like N-terminal transpeptidase domain-containing protein</fullName>
    </recommendedName>
</protein>
<evidence type="ECO:0008006" key="3">
    <source>
        <dbReference type="Google" id="ProtNLM"/>
    </source>
</evidence>
<dbReference type="GeneID" id="85485249"/>
<dbReference type="SUPFAM" id="SSF56601">
    <property type="entry name" value="beta-lactamase/transpeptidase-like"/>
    <property type="match status" value="1"/>
</dbReference>
<dbReference type="InterPro" id="IPR012338">
    <property type="entry name" value="Beta-lactam/transpept-like"/>
</dbReference>
<dbReference type="EMBL" id="FOJN01000004">
    <property type="protein sequence ID" value="SFA46717.1"/>
    <property type="molecule type" value="Genomic_DNA"/>
</dbReference>
<accession>A0A1I0T4U9</accession>
<proteinExistence type="predicted"/>
<dbReference type="AlphaFoldDB" id="A0A1I0T4U9"/>
<organism evidence="1 2">
    <name type="scientific">Rhodococcoides kroppenstedtii</name>
    <dbReference type="NCBI Taxonomy" id="293050"/>
    <lineage>
        <taxon>Bacteria</taxon>
        <taxon>Bacillati</taxon>
        <taxon>Actinomycetota</taxon>
        <taxon>Actinomycetes</taxon>
        <taxon>Mycobacteriales</taxon>
        <taxon>Nocardiaceae</taxon>
        <taxon>Rhodococcoides</taxon>
    </lineage>
</organism>
<name>A0A1I0T4U9_9NOCA</name>
<dbReference type="OrthoDB" id="5241017at2"/>
<sequence>MALRPRYVVALLAVFVSLATIASFVVHKPRSEAAVLVDRFVAALDQRDVAAAAALTSYPNAAAHTLEEMFDAMGPGVATRRVSQYIGLDDASGFFTVDTSWSFGAPRPGDDRTWHVSTQGTAKKLGVGWRIAWDPAVVMPHSGAGETVRYTRTDAPAPRVLDSSGAVMMTAQNVASVRLDPAATSDLAASAARLADVIDVVAPLITAESLLADAAAAPGAVITAVNLRADDYAVLEDDLRAIPGVVLYAEPKLIATDRRLNSPVLDALRSVWQADRDGTAGWAVQATDADGETTQLAGYQGPGTPDLTSSLDPALQLAALNAVVSVGTPASIVVTRPSSGAVVAAAQNSYANDQGTPAFTALHPADAVRDVVAASADRQGIDFADAARQFGLGVSYDLAGLETVTATLPEGRTAVDQIRGASLASTRGQAGDFAVTPFGLAQMAAAVARGSAPVPFVVDGRPATVSAAGSPVPGDVLSGLRRTLADDARKAGIADPAVIGLSGDGDDGRWFLGTRGDLAFAVHIEDADSTDAAARMTNRLLREMAAPSE</sequence>
<gene>
    <name evidence="1" type="ORF">SAMN05444374_10493</name>
</gene>
<dbReference type="Proteomes" id="UP000182054">
    <property type="component" value="Unassembled WGS sequence"/>
</dbReference>
<dbReference type="Gene3D" id="3.40.710.10">
    <property type="entry name" value="DD-peptidase/beta-lactamase superfamily"/>
    <property type="match status" value="1"/>
</dbReference>
<evidence type="ECO:0000313" key="1">
    <source>
        <dbReference type="EMBL" id="SFA46717.1"/>
    </source>
</evidence>
<dbReference type="RefSeq" id="WP_068360328.1">
    <property type="nucleotide sequence ID" value="NZ_FOJN01000004.1"/>
</dbReference>
<reference evidence="1 2" key="1">
    <citation type="submission" date="2016-10" db="EMBL/GenBank/DDBJ databases">
        <authorList>
            <person name="de Groot N.N."/>
        </authorList>
    </citation>
    <scope>NUCLEOTIDE SEQUENCE [LARGE SCALE GENOMIC DNA]</scope>
    <source>
        <strain evidence="1 2">DSM 44908</strain>
    </source>
</reference>